<reference evidence="3" key="1">
    <citation type="submission" date="2011-08" db="EMBL/GenBank/DDBJ databases">
        <authorList>
            <person name="Rombauts S."/>
        </authorList>
    </citation>
    <scope>NUCLEOTIDE SEQUENCE</scope>
    <source>
        <strain evidence="3">London</strain>
    </source>
</reference>
<evidence type="ECO:0000313" key="2">
    <source>
        <dbReference type="EnsemblMetazoa" id="tetur03g09530.1"/>
    </source>
</evidence>
<keyword evidence="3" id="KW-1185">Reference proteome</keyword>
<protein>
    <submittedName>
        <fullName evidence="2">Uncharacterized protein</fullName>
    </submittedName>
</protein>
<keyword evidence="1" id="KW-0472">Membrane</keyword>
<sequence>MMPSLWSVLWFLALLLFGYPCGFFFALFYVLFQPFAVCCSSMARPKKYIKINQNKKEQKKVVYLRRGKKFHLVGGKKD</sequence>
<reference evidence="2" key="2">
    <citation type="submission" date="2015-06" db="UniProtKB">
        <authorList>
            <consortium name="EnsemblMetazoa"/>
        </authorList>
    </citation>
    <scope>IDENTIFICATION</scope>
</reference>
<evidence type="ECO:0000256" key="1">
    <source>
        <dbReference type="SAM" id="Phobius"/>
    </source>
</evidence>
<dbReference type="AlphaFoldDB" id="T1K0Y4"/>
<name>T1K0Y4_TETUR</name>
<keyword evidence="1" id="KW-1133">Transmembrane helix</keyword>
<feature type="transmembrane region" description="Helical" evidence="1">
    <location>
        <begin position="6"/>
        <end position="32"/>
    </location>
</feature>
<keyword evidence="1" id="KW-0812">Transmembrane</keyword>
<dbReference type="EnsemblMetazoa" id="tetur03g09530.1">
    <property type="protein sequence ID" value="tetur03g09530.1"/>
    <property type="gene ID" value="tetur03g09530"/>
</dbReference>
<proteinExistence type="predicted"/>
<evidence type="ECO:0000313" key="3">
    <source>
        <dbReference type="Proteomes" id="UP000015104"/>
    </source>
</evidence>
<dbReference type="Proteomes" id="UP000015104">
    <property type="component" value="Unassembled WGS sequence"/>
</dbReference>
<dbReference type="HOGENOM" id="CLU_2625146_0_0_1"/>
<organism evidence="2 3">
    <name type="scientific">Tetranychus urticae</name>
    <name type="common">Two-spotted spider mite</name>
    <dbReference type="NCBI Taxonomy" id="32264"/>
    <lineage>
        <taxon>Eukaryota</taxon>
        <taxon>Metazoa</taxon>
        <taxon>Ecdysozoa</taxon>
        <taxon>Arthropoda</taxon>
        <taxon>Chelicerata</taxon>
        <taxon>Arachnida</taxon>
        <taxon>Acari</taxon>
        <taxon>Acariformes</taxon>
        <taxon>Trombidiformes</taxon>
        <taxon>Prostigmata</taxon>
        <taxon>Eleutherengona</taxon>
        <taxon>Raphignathae</taxon>
        <taxon>Tetranychoidea</taxon>
        <taxon>Tetranychidae</taxon>
        <taxon>Tetranychus</taxon>
    </lineage>
</organism>
<dbReference type="EMBL" id="CAEY01001145">
    <property type="status" value="NOT_ANNOTATED_CDS"/>
    <property type="molecule type" value="Genomic_DNA"/>
</dbReference>
<accession>T1K0Y4</accession>